<feature type="region of interest" description="Disordered" evidence="3">
    <location>
        <begin position="131"/>
        <end position="159"/>
    </location>
</feature>
<dbReference type="Proteomes" id="UP000241394">
    <property type="component" value="Chromosome LG23"/>
</dbReference>
<dbReference type="InParanoid" id="A0A2R6PVW0"/>
<comment type="subcellular location">
    <subcellularLocation>
        <location evidence="1">Nucleus</location>
    </subcellularLocation>
</comment>
<name>A0A2R6PVW0_ACTCC</name>
<dbReference type="FunCoup" id="A0A2R6PVW0">
    <property type="interactions" value="15"/>
</dbReference>
<comment type="caution">
    <text evidence="4">The sequence shown here is derived from an EMBL/GenBank/DDBJ whole genome shotgun (WGS) entry which is preliminary data.</text>
</comment>
<protein>
    <submittedName>
        <fullName evidence="4">U3 small nucleolar RNA-associated protein like</fullName>
    </submittedName>
</protein>
<feature type="compositionally biased region" description="Low complexity" evidence="3">
    <location>
        <begin position="36"/>
        <end position="68"/>
    </location>
</feature>
<dbReference type="EMBL" id="NKQK01000023">
    <property type="protein sequence ID" value="PSR96890.1"/>
    <property type="molecule type" value="Genomic_DNA"/>
</dbReference>
<dbReference type="PANTHER" id="PTHR33172">
    <property type="entry name" value="OS08G0516900 PROTEIN"/>
    <property type="match status" value="1"/>
</dbReference>
<dbReference type="OMA" id="KLYTPPR"/>
<organism evidence="4 5">
    <name type="scientific">Actinidia chinensis var. chinensis</name>
    <name type="common">Chinese soft-hair kiwi</name>
    <dbReference type="NCBI Taxonomy" id="1590841"/>
    <lineage>
        <taxon>Eukaryota</taxon>
        <taxon>Viridiplantae</taxon>
        <taxon>Streptophyta</taxon>
        <taxon>Embryophyta</taxon>
        <taxon>Tracheophyta</taxon>
        <taxon>Spermatophyta</taxon>
        <taxon>Magnoliopsida</taxon>
        <taxon>eudicotyledons</taxon>
        <taxon>Gunneridae</taxon>
        <taxon>Pentapetalae</taxon>
        <taxon>asterids</taxon>
        <taxon>Ericales</taxon>
        <taxon>Actinidiaceae</taxon>
        <taxon>Actinidia</taxon>
    </lineage>
</organism>
<dbReference type="OrthoDB" id="694201at2759"/>
<evidence type="ECO:0000313" key="5">
    <source>
        <dbReference type="Proteomes" id="UP000241394"/>
    </source>
</evidence>
<feature type="region of interest" description="Disordered" evidence="3">
    <location>
        <begin position="26"/>
        <end position="68"/>
    </location>
</feature>
<accession>A0A2R6PVW0</accession>
<evidence type="ECO:0000256" key="3">
    <source>
        <dbReference type="SAM" id="MobiDB-lite"/>
    </source>
</evidence>
<evidence type="ECO:0000313" key="4">
    <source>
        <dbReference type="EMBL" id="PSR96890.1"/>
    </source>
</evidence>
<evidence type="ECO:0000256" key="1">
    <source>
        <dbReference type="ARBA" id="ARBA00004123"/>
    </source>
</evidence>
<sequence>MISTMGGEKNEDQYWTIMEEEVDEDKFNIATSSSNSLEGSTVSNGSSSSRSSDMADDATSSSSSLLPTGSLYDLSELMAKLPIKRGLSKFYEGKSQSFTSLSRVTSIEDLPKKETHFRRKMKASKSYGNGFDSYKSHTLPKPTISKKASRSTTSLSALPFPSRRGCFVSSCRPPMMPQQKNLDFRPV</sequence>
<dbReference type="AlphaFoldDB" id="A0A2R6PVW0"/>
<dbReference type="Gramene" id="PSR96890">
    <property type="protein sequence ID" value="PSR96890"/>
    <property type="gene ID" value="CEY00_Acc26944"/>
</dbReference>
<dbReference type="GO" id="GO:0006950">
    <property type="term" value="P:response to stress"/>
    <property type="evidence" value="ECO:0007669"/>
    <property type="project" value="UniProtKB-ARBA"/>
</dbReference>
<dbReference type="STRING" id="1590841.A0A2R6PVW0"/>
<proteinExistence type="predicted"/>
<keyword evidence="2" id="KW-0539">Nucleus</keyword>
<reference evidence="5" key="2">
    <citation type="journal article" date="2018" name="BMC Genomics">
        <title>A manually annotated Actinidia chinensis var. chinensis (kiwifruit) genome highlights the challenges associated with draft genomes and gene prediction in plants.</title>
        <authorList>
            <person name="Pilkington S.M."/>
            <person name="Crowhurst R."/>
            <person name="Hilario E."/>
            <person name="Nardozza S."/>
            <person name="Fraser L."/>
            <person name="Peng Y."/>
            <person name="Gunaseelan K."/>
            <person name="Simpson R."/>
            <person name="Tahir J."/>
            <person name="Deroles S.C."/>
            <person name="Templeton K."/>
            <person name="Luo Z."/>
            <person name="Davy M."/>
            <person name="Cheng C."/>
            <person name="McNeilage M."/>
            <person name="Scaglione D."/>
            <person name="Liu Y."/>
            <person name="Zhang Q."/>
            <person name="Datson P."/>
            <person name="De Silva N."/>
            <person name="Gardiner S.E."/>
            <person name="Bassett H."/>
            <person name="Chagne D."/>
            <person name="McCallum J."/>
            <person name="Dzierzon H."/>
            <person name="Deng C."/>
            <person name="Wang Y.Y."/>
            <person name="Barron L."/>
            <person name="Manako K."/>
            <person name="Bowen J."/>
            <person name="Foster T.M."/>
            <person name="Erridge Z.A."/>
            <person name="Tiffin H."/>
            <person name="Waite C.N."/>
            <person name="Davies K.M."/>
            <person name="Grierson E.P."/>
            <person name="Laing W.A."/>
            <person name="Kirk R."/>
            <person name="Chen X."/>
            <person name="Wood M."/>
            <person name="Montefiori M."/>
            <person name="Brummell D.A."/>
            <person name="Schwinn K.E."/>
            <person name="Catanach A."/>
            <person name="Fullerton C."/>
            <person name="Li D."/>
            <person name="Meiyalaghan S."/>
            <person name="Nieuwenhuizen N."/>
            <person name="Read N."/>
            <person name="Prakash R."/>
            <person name="Hunter D."/>
            <person name="Zhang H."/>
            <person name="McKenzie M."/>
            <person name="Knabel M."/>
            <person name="Harris A."/>
            <person name="Allan A.C."/>
            <person name="Gleave A."/>
            <person name="Chen A."/>
            <person name="Janssen B.J."/>
            <person name="Plunkett B."/>
            <person name="Ampomah-Dwamena C."/>
            <person name="Voogd C."/>
            <person name="Leif D."/>
            <person name="Lafferty D."/>
            <person name="Souleyre E.J.F."/>
            <person name="Varkonyi-Gasic E."/>
            <person name="Gambi F."/>
            <person name="Hanley J."/>
            <person name="Yao J.L."/>
            <person name="Cheung J."/>
            <person name="David K.M."/>
            <person name="Warren B."/>
            <person name="Marsh K."/>
            <person name="Snowden K.C."/>
            <person name="Lin-Wang K."/>
            <person name="Brian L."/>
            <person name="Martinez-Sanchez M."/>
            <person name="Wang M."/>
            <person name="Ileperuma N."/>
            <person name="Macnee N."/>
            <person name="Campin R."/>
            <person name="McAtee P."/>
            <person name="Drummond R.S.M."/>
            <person name="Espley R.V."/>
            <person name="Ireland H.S."/>
            <person name="Wu R."/>
            <person name="Atkinson R.G."/>
            <person name="Karunairetnam S."/>
            <person name="Bulley S."/>
            <person name="Chunkath S."/>
            <person name="Hanley Z."/>
            <person name="Storey R."/>
            <person name="Thrimawithana A.H."/>
            <person name="Thomson S."/>
            <person name="David C."/>
            <person name="Testolin R."/>
            <person name="Huang H."/>
            <person name="Hellens R.P."/>
            <person name="Schaffer R.J."/>
        </authorList>
    </citation>
    <scope>NUCLEOTIDE SEQUENCE [LARGE SCALE GENOMIC DNA]</scope>
    <source>
        <strain evidence="5">cv. Red5</strain>
    </source>
</reference>
<keyword evidence="5" id="KW-1185">Reference proteome</keyword>
<evidence type="ECO:0000256" key="2">
    <source>
        <dbReference type="ARBA" id="ARBA00023242"/>
    </source>
</evidence>
<dbReference type="InterPro" id="IPR051992">
    <property type="entry name" value="OxStress_Response_Reg"/>
</dbReference>
<gene>
    <name evidence="4" type="ORF">CEY00_Acc26944</name>
</gene>
<dbReference type="PANTHER" id="PTHR33172:SF99">
    <property type="entry name" value="COLD INDUCED PROTEIN-LIKE"/>
    <property type="match status" value="1"/>
</dbReference>
<dbReference type="GO" id="GO:0005634">
    <property type="term" value="C:nucleus"/>
    <property type="evidence" value="ECO:0007669"/>
    <property type="project" value="UniProtKB-SubCell"/>
</dbReference>
<reference evidence="4 5" key="1">
    <citation type="submission" date="2017-07" db="EMBL/GenBank/DDBJ databases">
        <title>An improved, manually edited Actinidia chinensis var. chinensis (kiwifruit) genome highlights the challenges associated with draft genomes and gene prediction in plants.</title>
        <authorList>
            <person name="Pilkington S."/>
            <person name="Crowhurst R."/>
            <person name="Hilario E."/>
            <person name="Nardozza S."/>
            <person name="Fraser L."/>
            <person name="Peng Y."/>
            <person name="Gunaseelan K."/>
            <person name="Simpson R."/>
            <person name="Tahir J."/>
            <person name="Deroles S."/>
            <person name="Templeton K."/>
            <person name="Luo Z."/>
            <person name="Davy M."/>
            <person name="Cheng C."/>
            <person name="Mcneilage M."/>
            <person name="Scaglione D."/>
            <person name="Liu Y."/>
            <person name="Zhang Q."/>
            <person name="Datson P."/>
            <person name="De Silva N."/>
            <person name="Gardiner S."/>
            <person name="Bassett H."/>
            <person name="Chagne D."/>
            <person name="Mccallum J."/>
            <person name="Dzierzon H."/>
            <person name="Deng C."/>
            <person name="Wang Y.-Y."/>
            <person name="Barron N."/>
            <person name="Manako K."/>
            <person name="Bowen J."/>
            <person name="Foster T."/>
            <person name="Erridge Z."/>
            <person name="Tiffin H."/>
            <person name="Waite C."/>
            <person name="Davies K."/>
            <person name="Grierson E."/>
            <person name="Laing W."/>
            <person name="Kirk R."/>
            <person name="Chen X."/>
            <person name="Wood M."/>
            <person name="Montefiori M."/>
            <person name="Brummell D."/>
            <person name="Schwinn K."/>
            <person name="Catanach A."/>
            <person name="Fullerton C."/>
            <person name="Li D."/>
            <person name="Meiyalaghan S."/>
            <person name="Nieuwenhuizen N."/>
            <person name="Read N."/>
            <person name="Prakash R."/>
            <person name="Hunter D."/>
            <person name="Zhang H."/>
            <person name="Mckenzie M."/>
            <person name="Knabel M."/>
            <person name="Harris A."/>
            <person name="Allan A."/>
            <person name="Chen A."/>
            <person name="Janssen B."/>
            <person name="Plunkett B."/>
            <person name="Dwamena C."/>
            <person name="Voogd C."/>
            <person name="Leif D."/>
            <person name="Lafferty D."/>
            <person name="Souleyre E."/>
            <person name="Varkonyi-Gasic E."/>
            <person name="Gambi F."/>
            <person name="Hanley J."/>
            <person name="Yao J.-L."/>
            <person name="Cheung J."/>
            <person name="David K."/>
            <person name="Warren B."/>
            <person name="Marsh K."/>
            <person name="Snowden K."/>
            <person name="Lin-Wang K."/>
            <person name="Brian L."/>
            <person name="Martinez-Sanchez M."/>
            <person name="Wang M."/>
            <person name="Ileperuma N."/>
            <person name="Macnee N."/>
            <person name="Campin R."/>
            <person name="Mcatee P."/>
            <person name="Drummond R."/>
            <person name="Espley R."/>
            <person name="Ireland H."/>
            <person name="Wu R."/>
            <person name="Atkinson R."/>
            <person name="Karunairetnam S."/>
            <person name="Bulley S."/>
            <person name="Chunkath S."/>
            <person name="Hanley Z."/>
            <person name="Storey R."/>
            <person name="Thrimawithana A."/>
            <person name="Thomson S."/>
            <person name="David C."/>
            <person name="Testolin R."/>
        </authorList>
    </citation>
    <scope>NUCLEOTIDE SEQUENCE [LARGE SCALE GENOMIC DNA]</scope>
    <source>
        <strain evidence="5">cv. Red5</strain>
        <tissue evidence="4">Young leaf</tissue>
    </source>
</reference>